<feature type="signal peptide" evidence="7">
    <location>
        <begin position="1"/>
        <end position="35"/>
    </location>
</feature>
<sequence>MPQRHDGNTRPSRLRTSPSVICACVVLLFVDLTVAFPTVRLSSRTTNSCFNSCNSICSERENHSVCAGFGGVGRHTQQFWKTKRPSSLAPLHAKSKSYSDSQDEFQRSLLAAKIANDIKGTAVKEESHRQERAEKQIVKEKEKLEAAVKEVQEAAQNVTQSAKTLGGAVISNSTEVKEAVVDVSQSAKSLGGAVIFNGLGIITRFLTTLLGSEEFRKDILRRKPHYLSDWTDGFKRKRQVIPAVLFLYFACLAPAVSFGTIASEITNGSIGVVEFLLGSGMAGVMYSIFSGQPMAFLAPTGLTLAFTSGLFRFCSLRQMSFFPVYAWVGIWTSFFMTLLGVAGSSKAIRYCTRFTDEVFNGLLSVNFIYEAVSSLRRNFMIAHMNDPMNLTMPFVALSMALGTFLSTMKVVKFEATKFFNTKIRTQIKNFGPVTVILTFTLLNLLPWFKKFHVPTLIVPDTFQLAGGRSFLVGLKDIPTNYRMLCAFPAILLTALFFMDQNISVRLVNSPDNKLKKGPAYNVDLVALGVITGVLSIFGLPWMCGATVQSMNHVRAMSETRLNPETNEIEIERVTETRLTGFIIHAMLASTVMLLPLIKTIPIPVVSGVFLFLGRKLMTGNSFLQRVTDAFAERRRLPDNNPLNLLGRKKTLIYTGVQVLCLLGLFGFKQISSITIFFPAMIGVLMSIRAFALPKIFSDDDFVALGDPTPV</sequence>
<dbReference type="PANTHER" id="PTHR11453:SF127">
    <property type="entry name" value="SOLUTE CARRIER FAMILY 4 MEMBER 11"/>
    <property type="match status" value="1"/>
</dbReference>
<feature type="transmembrane region" description="Helical" evidence="6">
    <location>
        <begin position="268"/>
        <end position="289"/>
    </location>
</feature>
<feature type="transmembrane region" description="Helical" evidence="6">
    <location>
        <begin position="296"/>
        <end position="313"/>
    </location>
</feature>
<keyword evidence="3 6" id="KW-1133">Transmembrane helix</keyword>
<evidence type="ECO:0000256" key="2">
    <source>
        <dbReference type="ARBA" id="ARBA00022692"/>
    </source>
</evidence>
<keyword evidence="10" id="KW-1185">Reference proteome</keyword>
<feature type="coiled-coil region" evidence="5">
    <location>
        <begin position="123"/>
        <end position="161"/>
    </location>
</feature>
<gene>
    <name evidence="9" type="ORF">QTG54_004521</name>
</gene>
<dbReference type="Proteomes" id="UP001224775">
    <property type="component" value="Unassembled WGS sequence"/>
</dbReference>
<dbReference type="InterPro" id="IPR011531">
    <property type="entry name" value="HCO3_transpt-like_TM_dom"/>
</dbReference>
<feature type="transmembrane region" description="Helical" evidence="6">
    <location>
        <begin position="673"/>
        <end position="691"/>
    </location>
</feature>
<dbReference type="AlphaFoldDB" id="A0AAD9DGR1"/>
<protein>
    <submittedName>
        <fullName evidence="9">Bicarbonate transporter</fullName>
    </submittedName>
</protein>
<feature type="transmembrane region" description="Helical" evidence="6">
    <location>
        <begin position="325"/>
        <end position="342"/>
    </location>
</feature>
<evidence type="ECO:0000256" key="5">
    <source>
        <dbReference type="SAM" id="Coils"/>
    </source>
</evidence>
<evidence type="ECO:0000256" key="7">
    <source>
        <dbReference type="SAM" id="SignalP"/>
    </source>
</evidence>
<feature type="transmembrane region" description="Helical" evidence="6">
    <location>
        <begin position="481"/>
        <end position="498"/>
    </location>
</feature>
<evidence type="ECO:0000256" key="6">
    <source>
        <dbReference type="SAM" id="Phobius"/>
    </source>
</evidence>
<reference evidence="9" key="1">
    <citation type="submission" date="2023-06" db="EMBL/GenBank/DDBJ databases">
        <title>Survivors Of The Sea: Transcriptome response of Skeletonema marinoi to long-term dormancy.</title>
        <authorList>
            <person name="Pinder M.I.M."/>
            <person name="Kourtchenko O."/>
            <person name="Robertson E.K."/>
            <person name="Larsson T."/>
            <person name="Maumus F."/>
            <person name="Osuna-Cruz C.M."/>
            <person name="Vancaester E."/>
            <person name="Stenow R."/>
            <person name="Vandepoele K."/>
            <person name="Ploug H."/>
            <person name="Bruchert V."/>
            <person name="Godhe A."/>
            <person name="Topel M."/>
        </authorList>
    </citation>
    <scope>NUCLEOTIDE SEQUENCE</scope>
    <source>
        <strain evidence="9">R05AC</strain>
    </source>
</reference>
<name>A0AAD9DGR1_9STRA</name>
<keyword evidence="4 6" id="KW-0472">Membrane</keyword>
<feature type="transmembrane region" description="Helical" evidence="6">
    <location>
        <begin position="392"/>
        <end position="410"/>
    </location>
</feature>
<dbReference type="Gene3D" id="1.10.287.570">
    <property type="entry name" value="Helical hairpin bin"/>
    <property type="match status" value="1"/>
</dbReference>
<proteinExistence type="predicted"/>
<evidence type="ECO:0000313" key="10">
    <source>
        <dbReference type="Proteomes" id="UP001224775"/>
    </source>
</evidence>
<evidence type="ECO:0000256" key="1">
    <source>
        <dbReference type="ARBA" id="ARBA00004141"/>
    </source>
</evidence>
<dbReference type="GO" id="GO:0005886">
    <property type="term" value="C:plasma membrane"/>
    <property type="evidence" value="ECO:0007669"/>
    <property type="project" value="TreeGrafter"/>
</dbReference>
<feature type="transmembrane region" description="Helical" evidence="6">
    <location>
        <begin position="430"/>
        <end position="448"/>
    </location>
</feature>
<dbReference type="EMBL" id="JATAAI010000006">
    <property type="protein sequence ID" value="KAK1745230.1"/>
    <property type="molecule type" value="Genomic_DNA"/>
</dbReference>
<keyword evidence="2 6" id="KW-0812">Transmembrane</keyword>
<dbReference type="Pfam" id="PF00955">
    <property type="entry name" value="HCO3_cotransp"/>
    <property type="match status" value="2"/>
</dbReference>
<feature type="transmembrane region" description="Helical" evidence="6">
    <location>
        <begin position="519"/>
        <end position="542"/>
    </location>
</feature>
<organism evidence="9 10">
    <name type="scientific">Skeletonema marinoi</name>
    <dbReference type="NCBI Taxonomy" id="267567"/>
    <lineage>
        <taxon>Eukaryota</taxon>
        <taxon>Sar</taxon>
        <taxon>Stramenopiles</taxon>
        <taxon>Ochrophyta</taxon>
        <taxon>Bacillariophyta</taxon>
        <taxon>Coscinodiscophyceae</taxon>
        <taxon>Thalassiosirophycidae</taxon>
        <taxon>Thalassiosirales</taxon>
        <taxon>Skeletonemataceae</taxon>
        <taxon>Skeletonema</taxon>
        <taxon>Skeletonema marinoi-dohrnii complex</taxon>
    </lineage>
</organism>
<comment type="caution">
    <text evidence="9">The sequence shown here is derived from an EMBL/GenBank/DDBJ whole genome shotgun (WGS) entry which is preliminary data.</text>
</comment>
<evidence type="ECO:0000313" key="9">
    <source>
        <dbReference type="EMBL" id="KAK1745230.1"/>
    </source>
</evidence>
<accession>A0AAD9DGR1</accession>
<evidence type="ECO:0000259" key="8">
    <source>
        <dbReference type="Pfam" id="PF00955"/>
    </source>
</evidence>
<feature type="transmembrane region" description="Helical" evidence="6">
    <location>
        <begin position="581"/>
        <end position="612"/>
    </location>
</feature>
<comment type="subcellular location">
    <subcellularLocation>
        <location evidence="1">Membrane</location>
        <topology evidence="1">Multi-pass membrane protein</topology>
    </subcellularLocation>
</comment>
<keyword evidence="7" id="KW-0732">Signal</keyword>
<evidence type="ECO:0000256" key="4">
    <source>
        <dbReference type="ARBA" id="ARBA00023136"/>
    </source>
</evidence>
<dbReference type="InterPro" id="IPR003020">
    <property type="entry name" value="HCO3_transpt_euk"/>
</dbReference>
<dbReference type="GO" id="GO:0050801">
    <property type="term" value="P:monoatomic ion homeostasis"/>
    <property type="evidence" value="ECO:0007669"/>
    <property type="project" value="TreeGrafter"/>
</dbReference>
<feature type="domain" description="Bicarbonate transporter-like transmembrane" evidence="8">
    <location>
        <begin position="215"/>
        <end position="384"/>
    </location>
</feature>
<feature type="transmembrane region" description="Helical" evidence="6">
    <location>
        <begin position="240"/>
        <end position="262"/>
    </location>
</feature>
<dbReference type="GO" id="GO:0006820">
    <property type="term" value="P:monoatomic anion transport"/>
    <property type="evidence" value="ECO:0007669"/>
    <property type="project" value="InterPro"/>
</dbReference>
<keyword evidence="5" id="KW-0175">Coiled coil</keyword>
<feature type="chain" id="PRO_5042184331" evidence="7">
    <location>
        <begin position="36"/>
        <end position="710"/>
    </location>
</feature>
<feature type="domain" description="Bicarbonate transporter-like transmembrane" evidence="8">
    <location>
        <begin position="392"/>
        <end position="706"/>
    </location>
</feature>
<dbReference type="PANTHER" id="PTHR11453">
    <property type="entry name" value="ANION EXCHANGE PROTEIN"/>
    <property type="match status" value="1"/>
</dbReference>
<evidence type="ECO:0000256" key="3">
    <source>
        <dbReference type="ARBA" id="ARBA00022989"/>
    </source>
</evidence>
<dbReference type="GO" id="GO:0005452">
    <property type="term" value="F:solute:inorganic anion antiporter activity"/>
    <property type="evidence" value="ECO:0007669"/>
    <property type="project" value="InterPro"/>
</dbReference>